<keyword evidence="8" id="KW-0804">Transcription</keyword>
<evidence type="ECO:0000256" key="11">
    <source>
        <dbReference type="SAM" id="SignalP"/>
    </source>
</evidence>
<feature type="domain" description="ZF-HD dimerization-type" evidence="12">
    <location>
        <begin position="205"/>
        <end position="254"/>
    </location>
</feature>
<dbReference type="EMBL" id="JAYMYR010000008">
    <property type="protein sequence ID" value="KAK7346047.1"/>
    <property type="molecule type" value="Genomic_DNA"/>
</dbReference>
<dbReference type="GO" id="GO:0003700">
    <property type="term" value="F:DNA-binding transcription factor activity"/>
    <property type="evidence" value="ECO:0007669"/>
    <property type="project" value="TreeGrafter"/>
</dbReference>
<evidence type="ECO:0000259" key="12">
    <source>
        <dbReference type="PROSITE" id="PS51523"/>
    </source>
</evidence>
<dbReference type="GO" id="GO:0005634">
    <property type="term" value="C:nucleus"/>
    <property type="evidence" value="ECO:0007669"/>
    <property type="project" value="UniProtKB-SubCell"/>
</dbReference>
<evidence type="ECO:0000256" key="10">
    <source>
        <dbReference type="SAM" id="MobiDB-lite"/>
    </source>
</evidence>
<evidence type="ECO:0000256" key="5">
    <source>
        <dbReference type="ARBA" id="ARBA00023015"/>
    </source>
</evidence>
<keyword evidence="7" id="KW-0371">Homeobox</keyword>
<comment type="subcellular location">
    <subcellularLocation>
        <location evidence="1">Nucleus</location>
    </subcellularLocation>
</comment>
<gene>
    <name evidence="13" type="ORF">VNO80_20560</name>
</gene>
<evidence type="ECO:0000313" key="14">
    <source>
        <dbReference type="Proteomes" id="UP001374584"/>
    </source>
</evidence>
<feature type="region of interest" description="Disordered" evidence="10">
    <location>
        <begin position="429"/>
        <end position="450"/>
    </location>
</feature>
<keyword evidence="11" id="KW-0732">Signal</keyword>
<keyword evidence="5" id="KW-0805">Transcription regulation</keyword>
<evidence type="ECO:0000256" key="4">
    <source>
        <dbReference type="ARBA" id="ARBA00022833"/>
    </source>
</evidence>
<evidence type="ECO:0000256" key="6">
    <source>
        <dbReference type="ARBA" id="ARBA00023125"/>
    </source>
</evidence>
<dbReference type="AlphaFoldDB" id="A0AAN9M1G9"/>
<keyword evidence="2" id="KW-0479">Metal-binding</keyword>
<dbReference type="PANTHER" id="PTHR31948:SF157">
    <property type="entry name" value="ZINC-FINGER HOMEODOMAIN PROTEIN 1"/>
    <property type="match status" value="1"/>
</dbReference>
<evidence type="ECO:0000256" key="3">
    <source>
        <dbReference type="ARBA" id="ARBA00022771"/>
    </source>
</evidence>
<dbReference type="GO" id="GO:0008270">
    <property type="term" value="F:zinc ion binding"/>
    <property type="evidence" value="ECO:0007669"/>
    <property type="project" value="UniProtKB-KW"/>
</dbReference>
<keyword evidence="9" id="KW-0539">Nucleus</keyword>
<dbReference type="InterPro" id="IPR006455">
    <property type="entry name" value="Homeodomain_ZF_HD"/>
</dbReference>
<feature type="region of interest" description="Disordered" evidence="10">
    <location>
        <begin position="298"/>
        <end position="339"/>
    </location>
</feature>
<dbReference type="GO" id="GO:0050793">
    <property type="term" value="P:regulation of developmental process"/>
    <property type="evidence" value="ECO:0007669"/>
    <property type="project" value="TreeGrafter"/>
</dbReference>
<name>A0AAN9M1G9_PHACN</name>
<dbReference type="FunFam" id="1.10.10.60:FF:000257">
    <property type="entry name" value="Zinc-finger homeodomain protein 2"/>
    <property type="match status" value="1"/>
</dbReference>
<dbReference type="NCBIfam" id="TIGR01565">
    <property type="entry name" value="homeo_ZF_HD"/>
    <property type="match status" value="1"/>
</dbReference>
<dbReference type="PANTHER" id="PTHR31948">
    <property type="entry name" value="ZINC-FINGER HOMEODOMAIN PROTEIN 2"/>
    <property type="match status" value="1"/>
</dbReference>
<feature type="signal peptide" evidence="11">
    <location>
        <begin position="1"/>
        <end position="38"/>
    </location>
</feature>
<dbReference type="Proteomes" id="UP001374584">
    <property type="component" value="Unassembled WGS sequence"/>
</dbReference>
<dbReference type="NCBIfam" id="TIGR01566">
    <property type="entry name" value="ZF_HD_prot_N"/>
    <property type="match status" value="1"/>
</dbReference>
<accession>A0AAN9M1G9</accession>
<keyword evidence="6" id="KW-0238">DNA-binding</keyword>
<protein>
    <recommendedName>
        <fullName evidence="12">ZF-HD dimerization-type domain-containing protein</fullName>
    </recommendedName>
</protein>
<evidence type="ECO:0000256" key="1">
    <source>
        <dbReference type="ARBA" id="ARBA00004123"/>
    </source>
</evidence>
<comment type="caution">
    <text evidence="13">The sequence shown here is derived from an EMBL/GenBank/DDBJ whole genome shotgun (WGS) entry which is preliminary data.</text>
</comment>
<keyword evidence="3" id="KW-0863">Zinc-finger</keyword>
<dbReference type="InterPro" id="IPR006456">
    <property type="entry name" value="ZF_HD_homeobox_Cys/His_dimer"/>
</dbReference>
<keyword evidence="14" id="KW-1185">Reference proteome</keyword>
<feature type="compositionally biased region" description="Polar residues" evidence="10">
    <location>
        <begin position="167"/>
        <end position="180"/>
    </location>
</feature>
<keyword evidence="4" id="KW-0862">Zinc</keyword>
<dbReference type="PROSITE" id="PS51523">
    <property type="entry name" value="ZF_HD_DIMER"/>
    <property type="match status" value="1"/>
</dbReference>
<dbReference type="SUPFAM" id="SSF46689">
    <property type="entry name" value="Homeodomain-like"/>
    <property type="match status" value="1"/>
</dbReference>
<evidence type="ECO:0000313" key="13">
    <source>
        <dbReference type="EMBL" id="KAK7346047.1"/>
    </source>
</evidence>
<evidence type="ECO:0000256" key="8">
    <source>
        <dbReference type="ARBA" id="ARBA00023163"/>
    </source>
</evidence>
<proteinExistence type="predicted"/>
<evidence type="ECO:0000256" key="2">
    <source>
        <dbReference type="ARBA" id="ARBA00022723"/>
    </source>
</evidence>
<feature type="compositionally biased region" description="Pro residues" evidence="10">
    <location>
        <begin position="185"/>
        <end position="195"/>
    </location>
</feature>
<reference evidence="13 14" key="1">
    <citation type="submission" date="2024-01" db="EMBL/GenBank/DDBJ databases">
        <title>The genomes of 5 underutilized Papilionoideae crops provide insights into root nodulation and disease resistanc.</title>
        <authorList>
            <person name="Jiang F."/>
        </authorList>
    </citation>
    <scope>NUCLEOTIDE SEQUENCE [LARGE SCALE GENOMIC DNA]</scope>
    <source>
        <strain evidence="13">JINMINGXINNONG_FW02</strain>
        <tissue evidence="13">Leaves</tissue>
    </source>
</reference>
<dbReference type="GO" id="GO:0000976">
    <property type="term" value="F:transcription cis-regulatory region binding"/>
    <property type="evidence" value="ECO:0007669"/>
    <property type="project" value="TreeGrafter"/>
</dbReference>
<feature type="region of interest" description="Disordered" evidence="10">
    <location>
        <begin position="163"/>
        <end position="197"/>
    </location>
</feature>
<dbReference type="Gene3D" id="1.10.10.60">
    <property type="entry name" value="Homeodomain-like"/>
    <property type="match status" value="1"/>
</dbReference>
<evidence type="ECO:0000256" key="9">
    <source>
        <dbReference type="ARBA" id="ARBA00023242"/>
    </source>
</evidence>
<sequence length="480" mass="52280">MKQNPHLCPITHAHLHAPPLILLCGWWVPLSLRQSVSGYGNACTPRIAEFQCLALAFSLTRALAQNPFSNSISLITSLSLFLTSPRLMLPPAVEEKDGELRVAEKVYETAINDLFVCFLSNTCLLSSITLHLCDLTLHTTIPVLPKWISRTMTNLSWGCPDPPMITRRSTPAESKMPTHTAQEDPLPPAATPPPTINRNSAKGKYKECLKNHAVGIGGHALDGCGEFMAAGAEGTLDALKCAACNCHRNFHRKDPAESSFLMPFQQRRHQPPPQFAAAFYRAPAGYLQVAGPQRGGLATLALPSTSGAGGGAQSPGEEQEDVSDPSGGGSGSNKKRFRTKFSLEQKDKMLAFAEKLGWRIQKHDESLVQDFCSQTGLQRHVLKVWMHNNKHTLGGSLSVPSMPSHLHFPFYMSSLSSLSSANCKVLPTHLGERNNQSRTTVPGDREDQKTKTEGLFHELCEGGTRKCLTRSAVTVLSSVS</sequence>
<organism evidence="13 14">
    <name type="scientific">Phaseolus coccineus</name>
    <name type="common">Scarlet runner bean</name>
    <name type="synonym">Phaseolus multiflorus</name>
    <dbReference type="NCBI Taxonomy" id="3886"/>
    <lineage>
        <taxon>Eukaryota</taxon>
        <taxon>Viridiplantae</taxon>
        <taxon>Streptophyta</taxon>
        <taxon>Embryophyta</taxon>
        <taxon>Tracheophyta</taxon>
        <taxon>Spermatophyta</taxon>
        <taxon>Magnoliopsida</taxon>
        <taxon>eudicotyledons</taxon>
        <taxon>Gunneridae</taxon>
        <taxon>Pentapetalae</taxon>
        <taxon>rosids</taxon>
        <taxon>fabids</taxon>
        <taxon>Fabales</taxon>
        <taxon>Fabaceae</taxon>
        <taxon>Papilionoideae</taxon>
        <taxon>50 kb inversion clade</taxon>
        <taxon>NPAAA clade</taxon>
        <taxon>indigoferoid/millettioid clade</taxon>
        <taxon>Phaseoleae</taxon>
        <taxon>Phaseolus</taxon>
    </lineage>
</organism>
<dbReference type="Pfam" id="PF04770">
    <property type="entry name" value="ZF-HD_dimer"/>
    <property type="match status" value="1"/>
</dbReference>
<dbReference type="InterPro" id="IPR009057">
    <property type="entry name" value="Homeodomain-like_sf"/>
</dbReference>
<evidence type="ECO:0000256" key="7">
    <source>
        <dbReference type="ARBA" id="ARBA00023155"/>
    </source>
</evidence>
<feature type="chain" id="PRO_5042814901" description="ZF-HD dimerization-type domain-containing protein" evidence="11">
    <location>
        <begin position="39"/>
        <end position="480"/>
    </location>
</feature>